<evidence type="ECO:0000313" key="3">
    <source>
        <dbReference type="EMBL" id="KZN03139.1"/>
    </source>
</evidence>
<feature type="region of interest" description="Disordered" evidence="1">
    <location>
        <begin position="157"/>
        <end position="185"/>
    </location>
</feature>
<dbReference type="PANTHER" id="PTHR46250">
    <property type="entry name" value="MYB/SANT-LIKE DNA-BINDING DOMAIN PROTEIN-RELATED"/>
    <property type="match status" value="1"/>
</dbReference>
<accession>A0A166C0X0</accession>
<keyword evidence="5" id="KW-1185">Reference proteome</keyword>
<evidence type="ECO:0000313" key="4">
    <source>
        <dbReference type="EMBL" id="WOG94147.1"/>
    </source>
</evidence>
<dbReference type="Gramene" id="KZN03139">
    <property type="protein sequence ID" value="KZN03139"/>
    <property type="gene ID" value="DCAR_011895"/>
</dbReference>
<reference evidence="4" key="2">
    <citation type="submission" date="2022-03" db="EMBL/GenBank/DDBJ databases">
        <title>Draft title - Genomic analysis of global carrot germplasm unveils the trajectory of domestication and the origin of high carotenoid orange carrot.</title>
        <authorList>
            <person name="Iorizzo M."/>
            <person name="Ellison S."/>
            <person name="Senalik D."/>
            <person name="Macko-Podgorni A."/>
            <person name="Grzebelus D."/>
            <person name="Bostan H."/>
            <person name="Rolling W."/>
            <person name="Curaba J."/>
            <person name="Simon P."/>
        </authorList>
    </citation>
    <scope>NUCLEOTIDE SEQUENCE</scope>
    <source>
        <tissue evidence="4">Leaf</tissue>
    </source>
</reference>
<dbReference type="AlphaFoldDB" id="A0A166C0X0"/>
<dbReference type="EMBL" id="LNRQ01000003">
    <property type="protein sequence ID" value="KZN03139.1"/>
    <property type="molecule type" value="Genomic_DNA"/>
</dbReference>
<evidence type="ECO:0000313" key="5">
    <source>
        <dbReference type="Proteomes" id="UP000077755"/>
    </source>
</evidence>
<name>A0A166C0X0_DAUCS</name>
<dbReference type="PANTHER" id="PTHR46250:SF15">
    <property type="entry name" value="OS01G0523800 PROTEIN"/>
    <property type="match status" value="1"/>
</dbReference>
<protein>
    <recommendedName>
        <fullName evidence="2">Myb/SANT-like domain-containing protein</fullName>
    </recommendedName>
</protein>
<reference evidence="3" key="1">
    <citation type="journal article" date="2016" name="Nat. Genet.">
        <title>A high-quality carrot genome assembly provides new insights into carotenoid accumulation and asterid genome evolution.</title>
        <authorList>
            <person name="Iorizzo M."/>
            <person name="Ellison S."/>
            <person name="Senalik D."/>
            <person name="Zeng P."/>
            <person name="Satapoomin P."/>
            <person name="Huang J."/>
            <person name="Bowman M."/>
            <person name="Iovene M."/>
            <person name="Sanseverino W."/>
            <person name="Cavagnaro P."/>
            <person name="Yildiz M."/>
            <person name="Macko-Podgorni A."/>
            <person name="Moranska E."/>
            <person name="Grzebelus E."/>
            <person name="Grzebelus D."/>
            <person name="Ashrafi H."/>
            <person name="Zheng Z."/>
            <person name="Cheng S."/>
            <person name="Spooner D."/>
            <person name="Van Deynze A."/>
            <person name="Simon P."/>
        </authorList>
    </citation>
    <scope>NUCLEOTIDE SEQUENCE [LARGE SCALE GENOMIC DNA]</scope>
    <source>
        <tissue evidence="3">Leaf</tissue>
    </source>
</reference>
<evidence type="ECO:0000259" key="2">
    <source>
        <dbReference type="Pfam" id="PF12776"/>
    </source>
</evidence>
<organism evidence="3">
    <name type="scientific">Daucus carota subsp. sativus</name>
    <name type="common">Carrot</name>
    <dbReference type="NCBI Taxonomy" id="79200"/>
    <lineage>
        <taxon>Eukaryota</taxon>
        <taxon>Viridiplantae</taxon>
        <taxon>Streptophyta</taxon>
        <taxon>Embryophyta</taxon>
        <taxon>Tracheophyta</taxon>
        <taxon>Spermatophyta</taxon>
        <taxon>Magnoliopsida</taxon>
        <taxon>eudicotyledons</taxon>
        <taxon>Gunneridae</taxon>
        <taxon>Pentapetalae</taxon>
        <taxon>asterids</taxon>
        <taxon>campanulids</taxon>
        <taxon>Apiales</taxon>
        <taxon>Apiaceae</taxon>
        <taxon>Apioideae</taxon>
        <taxon>Scandiceae</taxon>
        <taxon>Daucinae</taxon>
        <taxon>Daucus</taxon>
        <taxon>Daucus sect. Daucus</taxon>
    </lineage>
</organism>
<feature type="compositionally biased region" description="Polar residues" evidence="1">
    <location>
        <begin position="157"/>
        <end position="166"/>
    </location>
</feature>
<dbReference type="Proteomes" id="UP000077755">
    <property type="component" value="Chromosome 3"/>
</dbReference>
<proteinExistence type="predicted"/>
<dbReference type="EMBL" id="CP093345">
    <property type="protein sequence ID" value="WOG94147.1"/>
    <property type="molecule type" value="Genomic_DNA"/>
</dbReference>
<evidence type="ECO:0000256" key="1">
    <source>
        <dbReference type="SAM" id="MobiDB-lite"/>
    </source>
</evidence>
<dbReference type="InterPro" id="IPR024752">
    <property type="entry name" value="Myb/SANT-like_dom"/>
</dbReference>
<feature type="domain" description="Myb/SANT-like" evidence="2">
    <location>
        <begin position="11"/>
        <end position="107"/>
    </location>
</feature>
<sequence length="264" mass="29847">MNTGRGQNKRNWSDEEDRALVETLQEVAIDINWKSEKGWRDGYLVRVEELMAMKVPMAGLKANPHIESRWKYLKRKYHAIADMRASSGFGWDENTKKIQCDKSVYDEWCESHKDARGMWGVSFPHFHALAELMGNDRATGSNAENFAEAIENMGNETNDSMFSASTEEADSVSKPGKRKRSKDSTEKNLISMFDDELGSFMENIDKHLGKLVASESDDMAAKVMEALRQMEGLSGGQVLLAAEILMAEPPKLKVFYHADAELRK</sequence>
<gene>
    <name evidence="3" type="ORF">DCAR_011895</name>
    <name evidence="4" type="ORF">DCAR_0313440</name>
</gene>
<dbReference type="Pfam" id="PF12776">
    <property type="entry name" value="Myb_DNA-bind_3"/>
    <property type="match status" value="1"/>
</dbReference>
<dbReference type="OMA" id="DEWCESH"/>